<feature type="region of interest" description="Disordered" evidence="1">
    <location>
        <begin position="27"/>
        <end position="55"/>
    </location>
</feature>
<gene>
    <name evidence="2" type="ORF">CARN2_2954</name>
</gene>
<comment type="caution">
    <text evidence="2">The sequence shown here is derived from an EMBL/GenBank/DDBJ whole genome shotgun (WGS) entry which is preliminary data.</text>
</comment>
<proteinExistence type="predicted"/>
<dbReference type="EMBL" id="CABM01000043">
    <property type="protein sequence ID" value="CBH97482.1"/>
    <property type="molecule type" value="Genomic_DNA"/>
</dbReference>
<protein>
    <submittedName>
        <fullName evidence="2">Uncharacterized protein</fullName>
    </submittedName>
</protein>
<dbReference type="AlphaFoldDB" id="E6PRC7"/>
<sequence>MRAGFGLIGLLLALLIVAWLAKTELAPRPVPPQAGSATASAPQDPSINTPAQGAAALDQFKQKLNQALQTKPVNAPSSP</sequence>
<accession>E6PRC7</accession>
<name>E6PRC7_9ZZZZ</name>
<reference evidence="2" key="1">
    <citation type="submission" date="2009-10" db="EMBL/GenBank/DDBJ databases">
        <title>Diversity of trophic interactions inside an arsenic-rich microbial ecosystem.</title>
        <authorList>
            <person name="Bertin P.N."/>
            <person name="Heinrich-Salmeron A."/>
            <person name="Pelletier E."/>
            <person name="Goulhen-Chollet F."/>
            <person name="Arsene-Ploetze F."/>
            <person name="Gallien S."/>
            <person name="Calteau A."/>
            <person name="Vallenet D."/>
            <person name="Casiot C."/>
            <person name="Chane-Woon-Ming B."/>
            <person name="Giloteaux L."/>
            <person name="Barakat M."/>
            <person name="Bonnefoy V."/>
            <person name="Bruneel O."/>
            <person name="Chandler M."/>
            <person name="Cleiss J."/>
            <person name="Duran R."/>
            <person name="Elbaz-Poulichet F."/>
            <person name="Fonknechten N."/>
            <person name="Lauga B."/>
            <person name="Mornico D."/>
            <person name="Ortet P."/>
            <person name="Schaeffer C."/>
            <person name="Siguier P."/>
            <person name="Alexander Thil Smith A."/>
            <person name="Van Dorsselaer A."/>
            <person name="Weissenbach J."/>
            <person name="Medigue C."/>
            <person name="Le Paslier D."/>
        </authorList>
    </citation>
    <scope>NUCLEOTIDE SEQUENCE</scope>
</reference>
<feature type="compositionally biased region" description="Polar residues" evidence="1">
    <location>
        <begin position="35"/>
        <end position="51"/>
    </location>
</feature>
<organism evidence="2">
    <name type="scientific">mine drainage metagenome</name>
    <dbReference type="NCBI Taxonomy" id="410659"/>
    <lineage>
        <taxon>unclassified sequences</taxon>
        <taxon>metagenomes</taxon>
        <taxon>ecological metagenomes</taxon>
    </lineage>
</organism>
<evidence type="ECO:0000256" key="1">
    <source>
        <dbReference type="SAM" id="MobiDB-lite"/>
    </source>
</evidence>
<evidence type="ECO:0000313" key="2">
    <source>
        <dbReference type="EMBL" id="CBH97482.1"/>
    </source>
</evidence>